<organism evidence="2 3">
    <name type="scientific">Streptomyces maoxianensis</name>
    <dbReference type="NCBI Taxonomy" id="1459942"/>
    <lineage>
        <taxon>Bacteria</taxon>
        <taxon>Bacillati</taxon>
        <taxon>Actinomycetota</taxon>
        <taxon>Actinomycetes</taxon>
        <taxon>Kitasatosporales</taxon>
        <taxon>Streptomycetaceae</taxon>
        <taxon>Streptomyces</taxon>
    </lineage>
</organism>
<evidence type="ECO:0000313" key="2">
    <source>
        <dbReference type="EMBL" id="MFC4607787.1"/>
    </source>
</evidence>
<evidence type="ECO:0000259" key="1">
    <source>
        <dbReference type="Pfam" id="PF17754"/>
    </source>
</evidence>
<sequence>MTDSLLAFVGDEREEAVQRTKLMVEVPAIRARMTETMATTSELLVRALADRTGRDHDDLDVRVFTGAVLGALREVMLYWAARDHQDDPVELVDRALTTMRGGLRL</sequence>
<keyword evidence="3" id="KW-1185">Reference proteome</keyword>
<dbReference type="Gene3D" id="1.10.357.10">
    <property type="entry name" value="Tetracycline Repressor, domain 2"/>
    <property type="match status" value="1"/>
</dbReference>
<name>A0ABV9G1K5_9ACTN</name>
<gene>
    <name evidence="2" type="ORF">ACFO9E_08155</name>
</gene>
<dbReference type="InterPro" id="IPR041347">
    <property type="entry name" value="MftR_C"/>
</dbReference>
<dbReference type="Pfam" id="PF17754">
    <property type="entry name" value="TetR_C_14"/>
    <property type="match status" value="1"/>
</dbReference>
<comment type="caution">
    <text evidence="2">The sequence shown here is derived from an EMBL/GenBank/DDBJ whole genome shotgun (WGS) entry which is preliminary data.</text>
</comment>
<dbReference type="Proteomes" id="UP001595993">
    <property type="component" value="Unassembled WGS sequence"/>
</dbReference>
<reference evidence="3" key="1">
    <citation type="journal article" date="2019" name="Int. J. Syst. Evol. Microbiol.">
        <title>The Global Catalogue of Microorganisms (GCM) 10K type strain sequencing project: providing services to taxonomists for standard genome sequencing and annotation.</title>
        <authorList>
            <consortium name="The Broad Institute Genomics Platform"/>
            <consortium name="The Broad Institute Genome Sequencing Center for Infectious Disease"/>
            <person name="Wu L."/>
            <person name="Ma J."/>
        </authorList>
    </citation>
    <scope>NUCLEOTIDE SEQUENCE [LARGE SCALE GENOMIC DNA]</scope>
    <source>
        <strain evidence="3">CGMCC 4.7139</strain>
    </source>
</reference>
<evidence type="ECO:0000313" key="3">
    <source>
        <dbReference type="Proteomes" id="UP001595993"/>
    </source>
</evidence>
<dbReference type="RefSeq" id="WP_381192902.1">
    <property type="nucleotide sequence ID" value="NZ_JBHSFE010000008.1"/>
</dbReference>
<dbReference type="EMBL" id="JBHSFE010000008">
    <property type="protein sequence ID" value="MFC4607787.1"/>
    <property type="molecule type" value="Genomic_DNA"/>
</dbReference>
<dbReference type="InterPro" id="IPR036271">
    <property type="entry name" value="Tet_transcr_reg_TetR-rel_C_sf"/>
</dbReference>
<protein>
    <recommendedName>
        <fullName evidence="1">MftR C-terminal domain-containing protein</fullName>
    </recommendedName>
</protein>
<accession>A0ABV9G1K5</accession>
<feature type="domain" description="MftR C-terminal" evidence="1">
    <location>
        <begin position="8"/>
        <end position="103"/>
    </location>
</feature>
<proteinExistence type="predicted"/>
<dbReference type="SUPFAM" id="SSF48498">
    <property type="entry name" value="Tetracyclin repressor-like, C-terminal domain"/>
    <property type="match status" value="1"/>
</dbReference>